<protein>
    <submittedName>
        <fullName evidence="1">Uncharacterized protein</fullName>
    </submittedName>
</protein>
<dbReference type="EMBL" id="LFJN01000007">
    <property type="protein sequence ID" value="KPI42246.1"/>
    <property type="molecule type" value="Genomic_DNA"/>
</dbReference>
<keyword evidence="2" id="KW-1185">Reference proteome</keyword>
<comment type="caution">
    <text evidence="1">The sequence shown here is derived from an EMBL/GenBank/DDBJ whole genome shotgun (WGS) entry which is preliminary data.</text>
</comment>
<proteinExistence type="predicted"/>
<dbReference type="VEuPathDB" id="FungiDB:AB675_9606"/>
<dbReference type="STRING" id="1664694.A0A0N1HD96"/>
<organism evidence="1 2">
    <name type="scientific">Cyphellophora attinorum</name>
    <dbReference type="NCBI Taxonomy" id="1664694"/>
    <lineage>
        <taxon>Eukaryota</taxon>
        <taxon>Fungi</taxon>
        <taxon>Dikarya</taxon>
        <taxon>Ascomycota</taxon>
        <taxon>Pezizomycotina</taxon>
        <taxon>Eurotiomycetes</taxon>
        <taxon>Chaetothyriomycetidae</taxon>
        <taxon>Chaetothyriales</taxon>
        <taxon>Cyphellophoraceae</taxon>
        <taxon>Cyphellophora</taxon>
    </lineage>
</organism>
<reference evidence="1 2" key="1">
    <citation type="submission" date="2015-06" db="EMBL/GenBank/DDBJ databases">
        <title>Draft genome of the ant-associated black yeast Phialophora attae CBS 131958.</title>
        <authorList>
            <person name="Moreno L.F."/>
            <person name="Stielow B.J."/>
            <person name="de Hoog S."/>
            <person name="Vicente V.A."/>
            <person name="Weiss V.A."/>
            <person name="de Vries M."/>
            <person name="Cruz L.M."/>
            <person name="Souza E.M."/>
        </authorList>
    </citation>
    <scope>NUCLEOTIDE SEQUENCE [LARGE SCALE GENOMIC DNA]</scope>
    <source>
        <strain evidence="1 2">CBS 131958</strain>
    </source>
</reference>
<accession>A0A0N1HD96</accession>
<dbReference type="GeneID" id="28742035"/>
<evidence type="ECO:0000313" key="1">
    <source>
        <dbReference type="EMBL" id="KPI42246.1"/>
    </source>
</evidence>
<dbReference type="RefSeq" id="XP_018002209.1">
    <property type="nucleotide sequence ID" value="XM_018150155.1"/>
</dbReference>
<gene>
    <name evidence="1" type="ORF">AB675_9606</name>
</gene>
<dbReference type="OrthoDB" id="4500473at2759"/>
<name>A0A0N1HD96_9EURO</name>
<dbReference type="AlphaFoldDB" id="A0A0N1HD96"/>
<evidence type="ECO:0000313" key="2">
    <source>
        <dbReference type="Proteomes" id="UP000038010"/>
    </source>
</evidence>
<sequence length="298" mass="33273">MTNIKPAYFFPPQWHYQTGGPIALGSIISDAKEPQRALNYEPDGVTNRPALPRLTANTSEPQFETTISANVSHSVNIDTSLLQIFGFGVGLKVERKKKRIYRIQTQNLLIQEFDPKSTYVEQCFQHAEVQRYLHDTKFRKDLYMIIGVMSATSATVSTDIGRSYLFGGNVGVDLTIPTGGAAPVAINLGGEQGRGKFQTGSFGKSDFILGYRLRKITFIKTMRVKRMEDVYTGALLEDSDQAPAEVEHEEAAKFVRLETQPIDGDEFSYIDLTPEENDAAPYTFVVPETVPDEDEDED</sequence>
<dbReference type="Proteomes" id="UP000038010">
    <property type="component" value="Unassembled WGS sequence"/>
</dbReference>